<dbReference type="GeneID" id="15391896"/>
<keyword evidence="3" id="KW-1185">Reference proteome</keyword>
<dbReference type="STRING" id="387631.Asulf_00250"/>
<dbReference type="Proteomes" id="UP000013307">
    <property type="component" value="Chromosome"/>
</dbReference>
<dbReference type="eggNOG" id="arCOG02911">
    <property type="taxonomic scope" value="Archaea"/>
</dbReference>
<keyword evidence="1" id="KW-0472">Membrane</keyword>
<reference evidence="2 3" key="1">
    <citation type="journal article" date="2013" name="Genome Announc.">
        <title>Complete Genome Sequence of the Thermophilic and Facultatively Chemolithoautotrophic Sulfate Reducer Archaeoglobus sulfaticallidus Strain PM70-1T.</title>
        <authorList>
            <person name="Stokke R."/>
            <person name="Hocking W.P."/>
            <person name="Steinsbu B.O."/>
            <person name="Steen I.H."/>
        </authorList>
    </citation>
    <scope>NUCLEOTIDE SEQUENCE [LARGE SCALE GENOMIC DNA]</scope>
    <source>
        <strain evidence="2">PM70-1</strain>
    </source>
</reference>
<organism evidence="2 3">
    <name type="scientific">Archaeoglobus sulfaticallidus PM70-1</name>
    <dbReference type="NCBI Taxonomy" id="387631"/>
    <lineage>
        <taxon>Archaea</taxon>
        <taxon>Methanobacteriati</taxon>
        <taxon>Methanobacteriota</taxon>
        <taxon>Archaeoglobi</taxon>
        <taxon>Archaeoglobales</taxon>
        <taxon>Archaeoglobaceae</taxon>
        <taxon>Archaeoglobus</taxon>
    </lineage>
</organism>
<evidence type="ECO:0000313" key="3">
    <source>
        <dbReference type="Proteomes" id="UP000013307"/>
    </source>
</evidence>
<evidence type="ECO:0000256" key="1">
    <source>
        <dbReference type="SAM" id="Phobius"/>
    </source>
</evidence>
<dbReference type="RefSeq" id="WP_015589882.1">
    <property type="nucleotide sequence ID" value="NC_021169.1"/>
</dbReference>
<keyword evidence="1" id="KW-0812">Transmembrane</keyword>
<sequence>MIRDERAVVGILSMVLVLGIVAIVITYLNVDFFPSLIKNNEASHMREVGNQFSEMVSRMEMQAIFEVEGVMASPITLGSKTLWFPPSSGTIGVEQSGSVHLNATNAFVRVLEGKDYSAVGQGVTHEISQGTEETNIAKITYFMLTINVNNIGTNDYALVNVSVYDKDGDYVGSAVVKFIKKAGSKGQEWTGVYLIVSNSTTEYLNQPVSWYYAENDISNYRINLLNPNYRFTEVLSSAETPLTLSFTYSSNGPEISADYTIVYETQEGDEVGVGGKLKNIDLTYLCNAIKFSSSNLRFIDQSYVFECSGTILHQEDGNIFYQLPSISFDRRGTKTEIDMLIINVIPKDYSEVSGNRLSSVKTKFRMGRSTVFETNTLNLTIITNYQNAWYEYLDNSLQKLGFEKGVDYEISKGKNVSLKIYGVSKDGERDIEVHMKYAEIEAEIGIRG</sequence>
<dbReference type="EMBL" id="CP005290">
    <property type="protein sequence ID" value="AGK60283.1"/>
    <property type="molecule type" value="Genomic_DNA"/>
</dbReference>
<accession>N0BB98</accession>
<protein>
    <submittedName>
        <fullName evidence="2">Uncharacterized protein</fullName>
    </submittedName>
</protein>
<evidence type="ECO:0000313" key="2">
    <source>
        <dbReference type="EMBL" id="AGK60283.1"/>
    </source>
</evidence>
<keyword evidence="1" id="KW-1133">Transmembrane helix</keyword>
<dbReference type="HOGENOM" id="CLU_610616_0_0_2"/>
<dbReference type="KEGG" id="ast:Asulf_00250"/>
<name>N0BB98_9EURY</name>
<gene>
    <name evidence="2" type="ORF">Asulf_00250</name>
</gene>
<proteinExistence type="predicted"/>
<feature type="transmembrane region" description="Helical" evidence="1">
    <location>
        <begin position="7"/>
        <end position="28"/>
    </location>
</feature>
<dbReference type="AlphaFoldDB" id="N0BB98"/>